<evidence type="ECO:0000256" key="2">
    <source>
        <dbReference type="ARBA" id="ARBA00022853"/>
    </source>
</evidence>
<dbReference type="InterPro" id="IPR038217">
    <property type="entry name" value="MRG_C_sf"/>
</dbReference>
<proteinExistence type="predicted"/>
<feature type="region of interest" description="Disordered" evidence="6">
    <location>
        <begin position="79"/>
        <end position="104"/>
    </location>
</feature>
<keyword evidence="4" id="KW-0804">Transcription</keyword>
<evidence type="ECO:0000313" key="8">
    <source>
        <dbReference type="EMBL" id="KAL1896846.1"/>
    </source>
</evidence>
<accession>A0ABR3Z9T7</accession>
<protein>
    <submittedName>
        <fullName evidence="8">Esa1p-associated factor</fullName>
    </submittedName>
</protein>
<evidence type="ECO:0000256" key="5">
    <source>
        <dbReference type="ARBA" id="ARBA00023242"/>
    </source>
</evidence>
<keyword evidence="5" id="KW-0539">Nucleus</keyword>
<evidence type="ECO:0000259" key="7">
    <source>
        <dbReference type="Pfam" id="PF05712"/>
    </source>
</evidence>
<dbReference type="Pfam" id="PF05712">
    <property type="entry name" value="MRG"/>
    <property type="match status" value="1"/>
</dbReference>
<comment type="subcellular location">
    <subcellularLocation>
        <location evidence="1">Nucleus</location>
    </subcellularLocation>
</comment>
<keyword evidence="3" id="KW-0805">Transcription regulation</keyword>
<keyword evidence="2" id="KW-0156">Chromatin regulator</keyword>
<dbReference type="PANTHER" id="PTHR10880">
    <property type="entry name" value="MORTALITY FACTOR 4-LIKE PROTEIN"/>
    <property type="match status" value="1"/>
</dbReference>
<dbReference type="InterPro" id="IPR008676">
    <property type="entry name" value="MRG"/>
</dbReference>
<name>A0ABR3Z9T7_9PEZI</name>
<feature type="region of interest" description="Disordered" evidence="6">
    <location>
        <begin position="129"/>
        <end position="155"/>
    </location>
</feature>
<reference evidence="8 9" key="1">
    <citation type="journal article" date="2024" name="IMA Fungus">
        <title>IMA Genome - F19 : A genome assembly and annotation guide to empower mycologists, including annotated draft genome sequences of Ceratocystis pirilliformis, Diaporthe australafricana, Fusarium ophioides, Paecilomyces lecythidis, and Sporothrix stenoceras.</title>
        <authorList>
            <person name="Aylward J."/>
            <person name="Wilson A.M."/>
            <person name="Visagie C.M."/>
            <person name="Spraker J."/>
            <person name="Barnes I."/>
            <person name="Buitendag C."/>
            <person name="Ceriani C."/>
            <person name="Del Mar Angel L."/>
            <person name="du Plessis D."/>
            <person name="Fuchs T."/>
            <person name="Gasser K."/>
            <person name="Kramer D."/>
            <person name="Li W."/>
            <person name="Munsamy K."/>
            <person name="Piso A."/>
            <person name="Price J.L."/>
            <person name="Sonnekus B."/>
            <person name="Thomas C."/>
            <person name="van der Nest A."/>
            <person name="van Dijk A."/>
            <person name="van Heerden A."/>
            <person name="van Vuuren N."/>
            <person name="Yilmaz N."/>
            <person name="Duong T.A."/>
            <person name="van der Merwe N.A."/>
            <person name="Wingfield M.J."/>
            <person name="Wingfield B.D."/>
        </authorList>
    </citation>
    <scope>NUCLEOTIDE SEQUENCE [LARGE SCALE GENOMIC DNA]</scope>
    <source>
        <strain evidence="8 9">CMW 5346</strain>
    </source>
</reference>
<dbReference type="Gene3D" id="1.10.274.30">
    <property type="entry name" value="MRG domain"/>
    <property type="match status" value="1"/>
</dbReference>
<evidence type="ECO:0000256" key="6">
    <source>
        <dbReference type="SAM" id="MobiDB-lite"/>
    </source>
</evidence>
<dbReference type="InterPro" id="IPR026541">
    <property type="entry name" value="MRG_dom"/>
</dbReference>
<evidence type="ECO:0000256" key="4">
    <source>
        <dbReference type="ARBA" id="ARBA00023163"/>
    </source>
</evidence>
<dbReference type="Proteomes" id="UP001583186">
    <property type="component" value="Unassembled WGS sequence"/>
</dbReference>
<organism evidence="8 9">
    <name type="scientific">Sporothrix stenoceras</name>
    <dbReference type="NCBI Taxonomy" id="5173"/>
    <lineage>
        <taxon>Eukaryota</taxon>
        <taxon>Fungi</taxon>
        <taxon>Dikarya</taxon>
        <taxon>Ascomycota</taxon>
        <taxon>Pezizomycotina</taxon>
        <taxon>Sordariomycetes</taxon>
        <taxon>Sordariomycetidae</taxon>
        <taxon>Ophiostomatales</taxon>
        <taxon>Ophiostomataceae</taxon>
        <taxon>Sporothrix</taxon>
    </lineage>
</organism>
<evidence type="ECO:0000256" key="1">
    <source>
        <dbReference type="ARBA" id="ARBA00004123"/>
    </source>
</evidence>
<feature type="compositionally biased region" description="Polar residues" evidence="6">
    <location>
        <begin position="87"/>
        <end position="104"/>
    </location>
</feature>
<feature type="domain" description="MRG" evidence="7">
    <location>
        <begin position="214"/>
        <end position="385"/>
    </location>
</feature>
<comment type="caution">
    <text evidence="8">The sequence shown here is derived from an EMBL/GenBank/DDBJ whole genome shotgun (WGS) entry which is preliminary data.</text>
</comment>
<dbReference type="EMBL" id="JAWCUI010000021">
    <property type="protein sequence ID" value="KAL1896846.1"/>
    <property type="molecule type" value="Genomic_DNA"/>
</dbReference>
<sequence length="398" mass="45491">MPPRITKRRASPPPKRVNVRMLAVYRDTRFESPAYYEKYENALAALQYDELAELPHSKGIRHYMTEDGEPIRRPLRFTAERSHSRHPQNIPQTTRSSGQDSDGANNEWVVAMDEALYGTPVIDGTPAIAQPNGADATKEPQSAADTVKAPVRDEPSVTVATQREDVDRAPVRGESPVTVVTDGTTPPRSPLKRVRELQKIKSPSKRVGILRKARTEDGFHNRPSIRLTLPDHLKAALVDDWENVTKNQQLVPLPHKVPAEKVLDDYLEFERPHREEDSASLDILEETVAGLREYFNKCLGRILLYRFERPQYIEMHELWETDEKYKSPLETYGAEHLCRLLVSLPELISQTNMDQQSVNRLRDELAKLTAWLGKNMVKYFVSDYETPNSEYSEKVRGV</sequence>
<evidence type="ECO:0000313" key="9">
    <source>
        <dbReference type="Proteomes" id="UP001583186"/>
    </source>
</evidence>
<evidence type="ECO:0000256" key="3">
    <source>
        <dbReference type="ARBA" id="ARBA00023015"/>
    </source>
</evidence>
<gene>
    <name evidence="8" type="primary">EAF3_1</name>
    <name evidence="8" type="ORF">Sste5346_004480</name>
</gene>
<dbReference type="PROSITE" id="PS51640">
    <property type="entry name" value="MRG"/>
    <property type="match status" value="1"/>
</dbReference>
<dbReference type="PANTHER" id="PTHR10880:SF15">
    <property type="entry name" value="MSL COMPLEX SUBUNIT 3"/>
    <property type="match status" value="1"/>
</dbReference>
<keyword evidence="9" id="KW-1185">Reference proteome</keyword>